<dbReference type="EMBL" id="JBHTIW010000010">
    <property type="protein sequence ID" value="MFD0921142.1"/>
    <property type="molecule type" value="Genomic_DNA"/>
</dbReference>
<evidence type="ECO:0000313" key="1">
    <source>
        <dbReference type="EMBL" id="MFD0921142.1"/>
    </source>
</evidence>
<feature type="non-terminal residue" evidence="2">
    <location>
        <position position="1"/>
    </location>
</feature>
<gene>
    <name evidence="1" type="ORF">ACFQ16_15455</name>
    <name evidence="2" type="ORF">ACFQ16_26470</name>
</gene>
<dbReference type="EMBL" id="JBHTIW010000032">
    <property type="protein sequence ID" value="MFD0923302.1"/>
    <property type="molecule type" value="Genomic_DNA"/>
</dbReference>
<dbReference type="Proteomes" id="UP001597018">
    <property type="component" value="Unassembled WGS sequence"/>
</dbReference>
<evidence type="ECO:0000313" key="3">
    <source>
        <dbReference type="Proteomes" id="UP001597018"/>
    </source>
</evidence>
<protein>
    <submittedName>
        <fullName evidence="2">IS5/IS1182 family transposase</fullName>
    </submittedName>
</protein>
<reference evidence="2" key="3">
    <citation type="submission" date="2024-09" db="EMBL/GenBank/DDBJ databases">
        <authorList>
            <person name="Sun Q."/>
            <person name="Mori K."/>
        </authorList>
    </citation>
    <scope>NUCLEOTIDE SEQUENCE</scope>
    <source>
        <strain evidence="2">CCUG 56401</strain>
    </source>
</reference>
<sequence>YERRADAFKGFLALAAALTCFKKLKQAK</sequence>
<keyword evidence="3" id="KW-1185">Reference proteome</keyword>
<evidence type="ECO:0000313" key="2">
    <source>
        <dbReference type="EMBL" id="MFD0923302.1"/>
    </source>
</evidence>
<reference evidence="2" key="1">
    <citation type="journal article" date="2014" name="Int. J. Syst. Evol. Microbiol.">
        <title>Complete genome of a new Firmicutes species belonging to the dominant human colonic microbiota ('Ruminococcus bicirculans') reveals two chromosomes and a selective capacity to utilize plant glucans.</title>
        <authorList>
            <consortium name="NISC Comparative Sequencing Program"/>
            <person name="Wegmann U."/>
            <person name="Louis P."/>
            <person name="Goesmann A."/>
            <person name="Henrissat B."/>
            <person name="Duncan S.H."/>
            <person name="Flint H.J."/>
        </authorList>
    </citation>
    <scope>NUCLEOTIDE SEQUENCE</scope>
    <source>
        <strain evidence="2">CCUG 56401</strain>
    </source>
</reference>
<organism evidence="2 3">
    <name type="scientific">Saccharopolyspora rosea</name>
    <dbReference type="NCBI Taxonomy" id="524884"/>
    <lineage>
        <taxon>Bacteria</taxon>
        <taxon>Bacillati</taxon>
        <taxon>Actinomycetota</taxon>
        <taxon>Actinomycetes</taxon>
        <taxon>Pseudonocardiales</taxon>
        <taxon>Pseudonocardiaceae</taxon>
        <taxon>Saccharopolyspora</taxon>
    </lineage>
</organism>
<reference evidence="3" key="2">
    <citation type="journal article" date="2019" name="Int. J. Syst. Evol. Microbiol.">
        <title>The Global Catalogue of Microorganisms (GCM) 10K type strain sequencing project: providing services to taxonomists for standard genome sequencing and annotation.</title>
        <authorList>
            <consortium name="The Broad Institute Genomics Platform"/>
            <consortium name="The Broad Institute Genome Sequencing Center for Infectious Disease"/>
            <person name="Wu L."/>
            <person name="Ma J."/>
        </authorList>
    </citation>
    <scope>NUCLEOTIDE SEQUENCE [LARGE SCALE GENOMIC DNA]</scope>
    <source>
        <strain evidence="3">CCUG 56401</strain>
    </source>
</reference>
<proteinExistence type="predicted"/>
<name>A0ABW3FZI7_9PSEU</name>
<comment type="caution">
    <text evidence="2">The sequence shown here is derived from an EMBL/GenBank/DDBJ whole genome shotgun (WGS) entry which is preliminary data.</text>
</comment>
<accession>A0ABW3FZI7</accession>